<evidence type="ECO:0000313" key="10">
    <source>
        <dbReference type="Proteomes" id="UP000639338"/>
    </source>
</evidence>
<proteinExistence type="inferred from homology"/>
<keyword evidence="8" id="KW-0472">Membrane</keyword>
<evidence type="ECO:0000256" key="2">
    <source>
        <dbReference type="ARBA" id="ARBA00022729"/>
    </source>
</evidence>
<name>A0A835CMA4_APHGI</name>
<evidence type="ECO:0000313" key="9">
    <source>
        <dbReference type="EMBL" id="KAF7989087.1"/>
    </source>
</evidence>
<dbReference type="EC" id="3.1.1.-" evidence="7"/>
<keyword evidence="4 7" id="KW-0442">Lipid degradation</keyword>
<dbReference type="GO" id="GO:0005576">
    <property type="term" value="C:extracellular region"/>
    <property type="evidence" value="ECO:0007669"/>
    <property type="project" value="TreeGrafter"/>
</dbReference>
<keyword evidence="8" id="KW-0812">Transmembrane</keyword>
<comment type="similarity">
    <text evidence="1 7">Belongs to the phospholipase B-like family.</text>
</comment>
<gene>
    <name evidence="9" type="ORF">HCN44_007397</name>
</gene>
<keyword evidence="2" id="KW-0732">Signal</keyword>
<protein>
    <recommendedName>
        <fullName evidence="7">Phospholipase B-like</fullName>
        <ecNumber evidence="7">3.1.1.-</ecNumber>
    </recommendedName>
</protein>
<dbReference type="OrthoDB" id="419508at2759"/>
<dbReference type="PANTHER" id="PTHR12370">
    <property type="entry name" value="PHOSPHOLIPASE B-RELATED"/>
    <property type="match status" value="1"/>
</dbReference>
<dbReference type="Gene3D" id="3.60.60.30">
    <property type="match status" value="1"/>
</dbReference>
<evidence type="ECO:0000256" key="5">
    <source>
        <dbReference type="ARBA" id="ARBA00023098"/>
    </source>
</evidence>
<dbReference type="Pfam" id="PF04916">
    <property type="entry name" value="Phospholip_B"/>
    <property type="match status" value="1"/>
</dbReference>
<dbReference type="Proteomes" id="UP000639338">
    <property type="component" value="Unassembled WGS sequence"/>
</dbReference>
<evidence type="ECO:0000256" key="8">
    <source>
        <dbReference type="SAM" id="Phobius"/>
    </source>
</evidence>
<keyword evidence="5 7" id="KW-0443">Lipid metabolism</keyword>
<dbReference type="EMBL" id="JACMRX010000005">
    <property type="protein sequence ID" value="KAF7989087.1"/>
    <property type="molecule type" value="Genomic_DNA"/>
</dbReference>
<reference evidence="9 10" key="1">
    <citation type="submission" date="2020-08" db="EMBL/GenBank/DDBJ databases">
        <title>Aphidius gifuensis genome sequencing and assembly.</title>
        <authorList>
            <person name="Du Z."/>
        </authorList>
    </citation>
    <scope>NUCLEOTIDE SEQUENCE [LARGE SCALE GENOMIC DNA]</scope>
    <source>
        <strain evidence="9">YNYX2018</strain>
        <tissue evidence="9">Adults</tissue>
    </source>
</reference>
<keyword evidence="3 7" id="KW-0378">Hydrolase</keyword>
<keyword evidence="10" id="KW-1185">Reference proteome</keyword>
<evidence type="ECO:0000256" key="1">
    <source>
        <dbReference type="ARBA" id="ARBA00007835"/>
    </source>
</evidence>
<keyword evidence="8" id="KW-1133">Transmembrane helix</keyword>
<sequence length="583" mass="66652">MLKVVGASWLQTRISTYILVAVILLGLGAIIIGEFGRVENDGTYTAILSWNPIVGYQIDFLGQSNNLSNLPKDIAAKAYYRTKIHKIGWSFVEIETTPSYPDSVQAYAAGFLEGSLTWQLIHHHWSNTINAACLLQEETCKIIRKAFSNDVALKKFRNKIDTLGSKDSYWHMISLFYAQLNGLEDGWRYTVMKSRKNVNIAHSDFIWLALAGDMFNFGTNDTSSRDFTADIGGILIKYLSHDNPDVEPALAIFHHTAAPYNKMLRLLKRYKFGYHVNDDYGAERVPTNSIAMSSYPGALSSQDEYYIISSKKNQDLIVTGRPLRTSNMKKQVDNEIINTLNKNYESHIIMSPARIMAANWLSLDGNDWSKLLARRDDTDISRPIQWAIIRVIDSSIWLVEQHSRTTHISDYTKILNDKKIIYLDGFSRFKKPDNIDISKQSKFKTPELIEPTDELNKKPIKKTKILVNRLKEIAENNNDDTTLKIKQFNKINDTKLNNNSSRHNNFKFRGEFNDVPLPFGVIDTKITIINNAEIKTFTAICGPSKTNEEEPFTWSKTFPKLSHIGHPDKFDFPSVSPKWVWFD</sequence>
<dbReference type="GO" id="GO:0009395">
    <property type="term" value="P:phospholipid catabolic process"/>
    <property type="evidence" value="ECO:0007669"/>
    <property type="project" value="TreeGrafter"/>
</dbReference>
<dbReference type="AlphaFoldDB" id="A0A835CMA4"/>
<comment type="function">
    <text evidence="7">Putative phospholipase.</text>
</comment>
<dbReference type="InterPro" id="IPR007000">
    <property type="entry name" value="PLipase_B-like"/>
</dbReference>
<keyword evidence="6" id="KW-0325">Glycoprotein</keyword>
<dbReference type="PANTHER" id="PTHR12370:SF3">
    <property type="entry name" value="PHOSPHOLIPASE B-LIKE 2-RELATED"/>
    <property type="match status" value="1"/>
</dbReference>
<accession>A0A835CMA4</accession>
<evidence type="ECO:0000256" key="7">
    <source>
        <dbReference type="RuleBase" id="RU364138"/>
    </source>
</evidence>
<evidence type="ECO:0000256" key="6">
    <source>
        <dbReference type="ARBA" id="ARBA00023180"/>
    </source>
</evidence>
<feature type="transmembrane region" description="Helical" evidence="8">
    <location>
        <begin position="14"/>
        <end position="32"/>
    </location>
</feature>
<evidence type="ECO:0000256" key="4">
    <source>
        <dbReference type="ARBA" id="ARBA00022963"/>
    </source>
</evidence>
<comment type="caution">
    <text evidence="9">The sequence shown here is derived from an EMBL/GenBank/DDBJ whole genome shotgun (WGS) entry which is preliminary data.</text>
</comment>
<organism evidence="9 10">
    <name type="scientific">Aphidius gifuensis</name>
    <name type="common">Parasitoid wasp</name>
    <dbReference type="NCBI Taxonomy" id="684658"/>
    <lineage>
        <taxon>Eukaryota</taxon>
        <taxon>Metazoa</taxon>
        <taxon>Ecdysozoa</taxon>
        <taxon>Arthropoda</taxon>
        <taxon>Hexapoda</taxon>
        <taxon>Insecta</taxon>
        <taxon>Pterygota</taxon>
        <taxon>Neoptera</taxon>
        <taxon>Endopterygota</taxon>
        <taxon>Hymenoptera</taxon>
        <taxon>Apocrita</taxon>
        <taxon>Ichneumonoidea</taxon>
        <taxon>Braconidae</taxon>
        <taxon>Aphidiinae</taxon>
        <taxon>Aphidius</taxon>
    </lineage>
</organism>
<evidence type="ECO:0000256" key="3">
    <source>
        <dbReference type="ARBA" id="ARBA00022801"/>
    </source>
</evidence>
<dbReference type="GO" id="GO:0004620">
    <property type="term" value="F:phospholipase activity"/>
    <property type="evidence" value="ECO:0007669"/>
    <property type="project" value="InterPro"/>
</dbReference>